<sequence length="68" mass="8092">MVTVTLNKEVAEKLEKLRREGKTLSDVIKRIVETYEELEDYIDEKWGKLQRDKEKFIDLEDYASSRGL</sequence>
<proteinExistence type="predicted"/>
<dbReference type="Pfam" id="PF24434">
    <property type="entry name" value="DUF7557"/>
    <property type="match status" value="1"/>
</dbReference>
<name>A0AAT9JAK9_9VIRU</name>
<organism evidence="1">
    <name type="scientific">Archaeoglobus profundus pleomorphic provirus 1</name>
    <dbReference type="NCBI Taxonomy" id="3115749"/>
    <lineage>
        <taxon>Viruses</taxon>
        <taxon>Monodnaviria</taxon>
        <taxon>Trapavirae</taxon>
        <taxon>Saleviricota</taxon>
        <taxon>Huolimaviricetes</taxon>
        <taxon>Haloruvirales</taxon>
        <taxon>Pleolipoviridae</taxon>
    </lineage>
</organism>
<accession>A0AAT9JAK9</accession>
<reference evidence="1" key="1">
    <citation type="journal article" date="2024" name="ISME J.">
        <title>Pleomorphic viruses establish stable relationship with marine hyperthermophilic archaea.</title>
        <authorList>
            <person name="Baquero D.P."/>
            <person name="Bignon E.A."/>
            <person name="Krupovic M."/>
        </authorList>
    </citation>
    <scope>NUCLEOTIDE SEQUENCE</scope>
</reference>
<protein>
    <submittedName>
        <fullName evidence="1">Ribbon-helix-helix protein</fullName>
    </submittedName>
</protein>
<evidence type="ECO:0000313" key="1">
    <source>
        <dbReference type="EMBL" id="DBA54570.1"/>
    </source>
</evidence>
<dbReference type="EMBL" id="BK065154">
    <property type="protein sequence ID" value="DBA54570.1"/>
    <property type="molecule type" value="Genomic_DNA"/>
</dbReference>
<gene>
    <name evidence="1" type="ORF">ApPV1_gp06</name>
</gene>
<dbReference type="InterPro" id="IPR055979">
    <property type="entry name" value="DUF7557"/>
</dbReference>